<dbReference type="InterPro" id="IPR036249">
    <property type="entry name" value="Thioredoxin-like_sf"/>
</dbReference>
<proteinExistence type="predicted"/>
<reference evidence="1" key="1">
    <citation type="submission" date="2018-05" db="EMBL/GenBank/DDBJ databases">
        <authorList>
            <person name="Lanie J.A."/>
            <person name="Ng W.-L."/>
            <person name="Kazmierczak K.M."/>
            <person name="Andrzejewski T.M."/>
            <person name="Davidsen T.M."/>
            <person name="Wayne K.J."/>
            <person name="Tettelin H."/>
            <person name="Glass J.I."/>
            <person name="Rusch D."/>
            <person name="Podicherti R."/>
            <person name="Tsui H.-C.T."/>
            <person name="Winkler M.E."/>
        </authorList>
    </citation>
    <scope>NUCLEOTIDE SEQUENCE</scope>
</reference>
<dbReference type="SUPFAM" id="SSF52833">
    <property type="entry name" value="Thioredoxin-like"/>
    <property type="match status" value="1"/>
</dbReference>
<dbReference type="EMBL" id="UINC01003514">
    <property type="protein sequence ID" value="SVA06998.1"/>
    <property type="molecule type" value="Genomic_DNA"/>
</dbReference>
<sequence>MDIKVFVWEGYLEDEFSMKIIDLIKSASLHYTLLPIKKDADMNTISAMVGEKVRKLPQIVVDEERIGGYYDLVEHLINKEVINYTGEPTWKKKYG</sequence>
<evidence type="ECO:0000313" key="1">
    <source>
        <dbReference type="EMBL" id="SVA06998.1"/>
    </source>
</evidence>
<dbReference type="AlphaFoldDB" id="A0A381SUK7"/>
<protein>
    <recommendedName>
        <fullName evidence="2">Glutaredoxin domain-containing protein</fullName>
    </recommendedName>
</protein>
<gene>
    <name evidence="1" type="ORF">METZ01_LOCUS59852</name>
</gene>
<name>A0A381SUK7_9ZZZZ</name>
<accession>A0A381SUK7</accession>
<dbReference type="Gene3D" id="3.40.30.10">
    <property type="entry name" value="Glutaredoxin"/>
    <property type="match status" value="1"/>
</dbReference>
<organism evidence="1">
    <name type="scientific">marine metagenome</name>
    <dbReference type="NCBI Taxonomy" id="408172"/>
    <lineage>
        <taxon>unclassified sequences</taxon>
        <taxon>metagenomes</taxon>
        <taxon>ecological metagenomes</taxon>
    </lineage>
</organism>
<evidence type="ECO:0008006" key="2">
    <source>
        <dbReference type="Google" id="ProtNLM"/>
    </source>
</evidence>